<dbReference type="SMART" id="SM00044">
    <property type="entry name" value="CYCc"/>
    <property type="match status" value="1"/>
</dbReference>
<dbReference type="STRING" id="880072.Desac_0095"/>
<dbReference type="CDD" id="cd07302">
    <property type="entry name" value="CHD"/>
    <property type="match status" value="1"/>
</dbReference>
<dbReference type="SUPFAM" id="SSF55073">
    <property type="entry name" value="Nucleotide cyclase"/>
    <property type="match status" value="1"/>
</dbReference>
<accession>F2NJ35</accession>
<dbReference type="PANTHER" id="PTHR43081">
    <property type="entry name" value="ADENYLATE CYCLASE, TERMINAL-DIFFERENTIATION SPECIFIC-RELATED"/>
    <property type="match status" value="1"/>
</dbReference>
<dbReference type="SMART" id="SM00448">
    <property type="entry name" value="REC"/>
    <property type="match status" value="1"/>
</dbReference>
<dbReference type="InterPro" id="IPR001789">
    <property type="entry name" value="Sig_transdc_resp-reg_receiver"/>
</dbReference>
<dbReference type="InterPro" id="IPR029787">
    <property type="entry name" value="Nucleotide_cyclase"/>
</dbReference>
<dbReference type="Gene3D" id="3.40.50.2300">
    <property type="match status" value="1"/>
</dbReference>
<evidence type="ECO:0000313" key="5">
    <source>
        <dbReference type="Proteomes" id="UP000000483"/>
    </source>
</evidence>
<keyword evidence="1" id="KW-0597">Phosphoprotein</keyword>
<feature type="modified residue" description="4-aspartylphosphate" evidence="1">
    <location>
        <position position="65"/>
    </location>
</feature>
<dbReference type="Pfam" id="PF00211">
    <property type="entry name" value="Guanylate_cyc"/>
    <property type="match status" value="1"/>
</dbReference>
<dbReference type="OrthoDB" id="9806735at2"/>
<dbReference type="RefSeq" id="WP_013705106.1">
    <property type="nucleotide sequence ID" value="NC_015388.1"/>
</dbReference>
<dbReference type="KEGG" id="dao:Desac_0095"/>
<reference evidence="5" key="2">
    <citation type="submission" date="2011-03" db="EMBL/GenBank/DDBJ databases">
        <title>The complete genome of Desulfobacca acetoxidans DSM 11109.</title>
        <authorList>
            <consortium name="US DOE Joint Genome Institute (JGI-PGF)"/>
            <person name="Lucas S."/>
            <person name="Copeland A."/>
            <person name="Lapidus A."/>
            <person name="Bruce D."/>
            <person name="Goodwin L."/>
            <person name="Pitluck S."/>
            <person name="Peters L."/>
            <person name="Kyrpides N."/>
            <person name="Mavromatis K."/>
            <person name="Ivanova N."/>
            <person name="Ovchinnikova G."/>
            <person name="Teshima H."/>
            <person name="Detter J.C."/>
            <person name="Han C."/>
            <person name="Land M."/>
            <person name="Hauser L."/>
            <person name="Markowitz V."/>
            <person name="Cheng J.-F."/>
            <person name="Hugenholtz P."/>
            <person name="Woyke T."/>
            <person name="Wu D."/>
            <person name="Spring S."/>
            <person name="Schueler E."/>
            <person name="Brambilla E."/>
            <person name="Klenk H.-P."/>
            <person name="Eisen J.A."/>
        </authorList>
    </citation>
    <scope>NUCLEOTIDE SEQUENCE [LARGE SCALE GENOMIC DNA]</scope>
    <source>
        <strain evidence="5">ATCC 700848 / DSM 11109 / ASRB2</strain>
    </source>
</reference>
<organism evidence="4 5">
    <name type="scientific">Desulfobacca acetoxidans (strain ATCC 700848 / DSM 11109 / ASRB2)</name>
    <dbReference type="NCBI Taxonomy" id="880072"/>
    <lineage>
        <taxon>Bacteria</taxon>
        <taxon>Pseudomonadati</taxon>
        <taxon>Thermodesulfobacteriota</taxon>
        <taxon>Desulfobaccia</taxon>
        <taxon>Desulfobaccales</taxon>
        <taxon>Desulfobaccaceae</taxon>
        <taxon>Desulfobacca</taxon>
    </lineage>
</organism>
<dbReference type="GO" id="GO:0006171">
    <property type="term" value="P:cAMP biosynthetic process"/>
    <property type="evidence" value="ECO:0007669"/>
    <property type="project" value="TreeGrafter"/>
</dbReference>
<sequence length="357" mass="39607">MKQHAKPQHGPKNSGYILVVDDNRMNRLMLARGLEKQGHQAAFAENGRQALAMLAEQDFDLILLDIEMPEMNGYQVLDHLAANVRWRDLPVIMISAVDEIDSVVRCIELGAEDYLTKPFNPVLLKARVDASLEKKRLRDEQRALFCKFTSDEVAEELLNSGFSLGGRLVEATVLFSDIRSFTTIAESKTPQETIELLNDYFSLMFEAIANEGGVVNQMIGDGLMCIFGAPLPLIDHHQRAVRAARQMIELIRRFNQEQARLNRVQIRIGIGIASGAVVAGCVGTQHRATYTCIGDTVNLAARLETHTKTVGQPILIEENTYLGLNGKIEVAPQGEVQLKGKTRAVKVFSVPVADDRT</sequence>
<gene>
    <name evidence="4" type="ordered locus">Desac_0095</name>
</gene>
<feature type="domain" description="Guanylate cyclase" evidence="3">
    <location>
        <begin position="172"/>
        <end position="304"/>
    </location>
</feature>
<dbReference type="Gene3D" id="3.30.70.1230">
    <property type="entry name" value="Nucleotide cyclase"/>
    <property type="match status" value="1"/>
</dbReference>
<dbReference type="HOGENOM" id="CLU_000445_110_0_7"/>
<dbReference type="InterPro" id="IPR050697">
    <property type="entry name" value="Adenylyl/Guanylyl_Cyclase_3/4"/>
</dbReference>
<dbReference type="InterPro" id="IPR001054">
    <property type="entry name" value="A/G_cyclase"/>
</dbReference>
<evidence type="ECO:0000259" key="3">
    <source>
        <dbReference type="PROSITE" id="PS50125"/>
    </source>
</evidence>
<dbReference type="InterPro" id="IPR011006">
    <property type="entry name" value="CheY-like_superfamily"/>
</dbReference>
<keyword evidence="5" id="KW-1185">Reference proteome</keyword>
<dbReference type="eggNOG" id="COG2114">
    <property type="taxonomic scope" value="Bacteria"/>
</dbReference>
<dbReference type="eggNOG" id="COG0745">
    <property type="taxonomic scope" value="Bacteria"/>
</dbReference>
<dbReference type="Pfam" id="PF00072">
    <property type="entry name" value="Response_reg"/>
    <property type="match status" value="1"/>
</dbReference>
<dbReference type="GO" id="GO:0004016">
    <property type="term" value="F:adenylate cyclase activity"/>
    <property type="evidence" value="ECO:0007669"/>
    <property type="project" value="UniProtKB-ARBA"/>
</dbReference>
<name>F2NJ35_DESAR</name>
<dbReference type="EMBL" id="CP002629">
    <property type="protein sequence ID" value="AEB07993.1"/>
    <property type="molecule type" value="Genomic_DNA"/>
</dbReference>
<evidence type="ECO:0000313" key="4">
    <source>
        <dbReference type="EMBL" id="AEB07993.1"/>
    </source>
</evidence>
<dbReference type="PROSITE" id="PS50125">
    <property type="entry name" value="GUANYLATE_CYCLASE_2"/>
    <property type="match status" value="1"/>
</dbReference>
<dbReference type="AlphaFoldDB" id="F2NJ35"/>
<reference evidence="4 5" key="1">
    <citation type="journal article" date="2011" name="Stand. Genomic Sci.">
        <title>Complete genome sequence of the acetate-degrading sulfate reducer Desulfobacca acetoxidans type strain (ASRB2).</title>
        <authorList>
            <person name="Goker M."/>
            <person name="Teshima H."/>
            <person name="Lapidus A."/>
            <person name="Nolan M."/>
            <person name="Lucas S."/>
            <person name="Hammon N."/>
            <person name="Deshpande S."/>
            <person name="Cheng J.F."/>
            <person name="Tapia R."/>
            <person name="Han C."/>
            <person name="Goodwin L."/>
            <person name="Pitluck S."/>
            <person name="Huntemann M."/>
            <person name="Liolios K."/>
            <person name="Ivanova N."/>
            <person name="Pagani I."/>
            <person name="Mavromatis K."/>
            <person name="Ovchinikova G."/>
            <person name="Pati A."/>
            <person name="Chen A."/>
            <person name="Palaniappan K."/>
            <person name="Land M."/>
            <person name="Hauser L."/>
            <person name="Brambilla E.M."/>
            <person name="Rohde M."/>
            <person name="Spring S."/>
            <person name="Detter J.C."/>
            <person name="Woyke T."/>
            <person name="Bristow J."/>
            <person name="Eisen J.A."/>
            <person name="Markowitz V."/>
            <person name="Hugenholtz P."/>
            <person name="Kyrpides N.C."/>
            <person name="Klenk H.P."/>
        </authorList>
    </citation>
    <scope>NUCLEOTIDE SEQUENCE [LARGE SCALE GENOMIC DNA]</scope>
    <source>
        <strain evidence="5">ATCC 700848 / DSM 11109 / ASRB2</strain>
    </source>
</reference>
<protein>
    <submittedName>
        <fullName evidence="4">Adenylate/guanylate cyclase</fullName>
    </submittedName>
</protein>
<dbReference type="Proteomes" id="UP000000483">
    <property type="component" value="Chromosome"/>
</dbReference>
<dbReference type="PROSITE" id="PS50110">
    <property type="entry name" value="RESPONSE_REGULATORY"/>
    <property type="match status" value="1"/>
</dbReference>
<dbReference type="PANTHER" id="PTHR43081:SF1">
    <property type="entry name" value="ADENYLATE CYCLASE, TERMINAL-DIFFERENTIATION SPECIFIC"/>
    <property type="match status" value="1"/>
</dbReference>
<dbReference type="SUPFAM" id="SSF52172">
    <property type="entry name" value="CheY-like"/>
    <property type="match status" value="1"/>
</dbReference>
<dbReference type="GO" id="GO:0000160">
    <property type="term" value="P:phosphorelay signal transduction system"/>
    <property type="evidence" value="ECO:0007669"/>
    <property type="project" value="InterPro"/>
</dbReference>
<evidence type="ECO:0000256" key="1">
    <source>
        <dbReference type="PROSITE-ProRule" id="PRU00169"/>
    </source>
</evidence>
<proteinExistence type="predicted"/>
<feature type="domain" description="Response regulatory" evidence="2">
    <location>
        <begin position="16"/>
        <end position="132"/>
    </location>
</feature>
<evidence type="ECO:0000259" key="2">
    <source>
        <dbReference type="PROSITE" id="PS50110"/>
    </source>
</evidence>